<dbReference type="Proteomes" id="UP000324897">
    <property type="component" value="Chromosome 1"/>
</dbReference>
<dbReference type="AlphaFoldDB" id="A0A5J9V3V3"/>
<dbReference type="InterPro" id="IPR011333">
    <property type="entry name" value="SKP1/BTB/POZ_sf"/>
</dbReference>
<protein>
    <recommendedName>
        <fullName evidence="4">BTB domain-containing protein</fullName>
    </recommendedName>
</protein>
<organism evidence="5 6">
    <name type="scientific">Eragrostis curvula</name>
    <name type="common">weeping love grass</name>
    <dbReference type="NCBI Taxonomy" id="38414"/>
    <lineage>
        <taxon>Eukaryota</taxon>
        <taxon>Viridiplantae</taxon>
        <taxon>Streptophyta</taxon>
        <taxon>Embryophyta</taxon>
        <taxon>Tracheophyta</taxon>
        <taxon>Spermatophyta</taxon>
        <taxon>Magnoliopsida</taxon>
        <taxon>Liliopsida</taxon>
        <taxon>Poales</taxon>
        <taxon>Poaceae</taxon>
        <taxon>PACMAD clade</taxon>
        <taxon>Chloridoideae</taxon>
        <taxon>Eragrostideae</taxon>
        <taxon>Eragrostidinae</taxon>
        <taxon>Eragrostis</taxon>
    </lineage>
</organism>
<dbReference type="PROSITE" id="PS50097">
    <property type="entry name" value="BTB"/>
    <property type="match status" value="1"/>
</dbReference>
<reference evidence="5 6" key="1">
    <citation type="journal article" date="2019" name="Sci. Rep.">
        <title>A high-quality genome of Eragrostis curvula grass provides insights into Poaceae evolution and supports new strategies to enhance forage quality.</title>
        <authorList>
            <person name="Carballo J."/>
            <person name="Santos B.A.C.M."/>
            <person name="Zappacosta D."/>
            <person name="Garbus I."/>
            <person name="Selva J.P."/>
            <person name="Gallo C.A."/>
            <person name="Diaz A."/>
            <person name="Albertini E."/>
            <person name="Caccamo M."/>
            <person name="Echenique V."/>
        </authorList>
    </citation>
    <scope>NUCLEOTIDE SEQUENCE [LARGE SCALE GENOMIC DNA]</scope>
    <source>
        <strain evidence="6">cv. Victoria</strain>
        <tissue evidence="5">Leaf</tissue>
    </source>
</reference>
<dbReference type="Pfam" id="PF24570">
    <property type="entry name" value="BACK_BPM_SPOP"/>
    <property type="match status" value="1"/>
</dbReference>
<accession>A0A5J9V3V3</accession>
<comment type="pathway">
    <text evidence="1">Protein modification; protein ubiquitination.</text>
</comment>
<dbReference type="PANTHER" id="PTHR26379">
    <property type="entry name" value="BTB/POZ AND MATH DOMAIN-CONTAINING PROTEIN 1"/>
    <property type="match status" value="1"/>
</dbReference>
<evidence type="ECO:0000256" key="3">
    <source>
        <dbReference type="SAM" id="MobiDB-lite"/>
    </source>
</evidence>
<feature type="non-terminal residue" evidence="5">
    <location>
        <position position="1"/>
    </location>
</feature>
<proteinExistence type="inferred from homology"/>
<evidence type="ECO:0000313" key="5">
    <source>
        <dbReference type="EMBL" id="TVU30643.1"/>
    </source>
</evidence>
<dbReference type="Pfam" id="PF00651">
    <property type="entry name" value="BTB"/>
    <property type="match status" value="1"/>
</dbReference>
<dbReference type="SUPFAM" id="SSF54695">
    <property type="entry name" value="POZ domain"/>
    <property type="match status" value="1"/>
</dbReference>
<name>A0A5J9V3V3_9POAL</name>
<comment type="caution">
    <text evidence="5">The sequence shown here is derived from an EMBL/GenBank/DDBJ whole genome shotgun (WGS) entry which is preliminary data.</text>
</comment>
<dbReference type="GO" id="GO:0016567">
    <property type="term" value="P:protein ubiquitination"/>
    <property type="evidence" value="ECO:0007669"/>
    <property type="project" value="InterPro"/>
</dbReference>
<feature type="domain" description="BTB" evidence="4">
    <location>
        <begin position="83"/>
        <end position="151"/>
    </location>
</feature>
<dbReference type="Gramene" id="TVU30643">
    <property type="protein sequence ID" value="TVU30643"/>
    <property type="gene ID" value="EJB05_22274"/>
</dbReference>
<dbReference type="InterPro" id="IPR056423">
    <property type="entry name" value="BACK_BPM_SPOP"/>
</dbReference>
<dbReference type="EMBL" id="RWGY01000011">
    <property type="protein sequence ID" value="TVU30643.1"/>
    <property type="molecule type" value="Genomic_DNA"/>
</dbReference>
<keyword evidence="6" id="KW-1185">Reference proteome</keyword>
<feature type="region of interest" description="Disordered" evidence="3">
    <location>
        <begin position="147"/>
        <end position="217"/>
    </location>
</feature>
<dbReference type="Gene3D" id="1.25.40.420">
    <property type="match status" value="1"/>
</dbReference>
<evidence type="ECO:0000256" key="1">
    <source>
        <dbReference type="ARBA" id="ARBA00004906"/>
    </source>
</evidence>
<dbReference type="InterPro" id="IPR000210">
    <property type="entry name" value="BTB/POZ_dom"/>
</dbReference>
<dbReference type="Gene3D" id="2.60.210.10">
    <property type="entry name" value="Apoptosis, Tumor Necrosis Factor Receptor Associated Protein 2, Chain A"/>
    <property type="match status" value="1"/>
</dbReference>
<dbReference type="PANTHER" id="PTHR26379:SF295">
    <property type="entry name" value="OS10G0429651 PROTEIN"/>
    <property type="match status" value="1"/>
</dbReference>
<dbReference type="SMART" id="SM00225">
    <property type="entry name" value="BTB"/>
    <property type="match status" value="1"/>
</dbReference>
<dbReference type="InterPro" id="IPR008974">
    <property type="entry name" value="TRAF-like"/>
</dbReference>
<gene>
    <name evidence="5" type="ORF">EJB05_22274</name>
</gene>
<evidence type="ECO:0000313" key="6">
    <source>
        <dbReference type="Proteomes" id="UP000324897"/>
    </source>
</evidence>
<dbReference type="InterPro" id="IPR002083">
    <property type="entry name" value="MATH/TRAF_dom"/>
</dbReference>
<dbReference type="CDD" id="cd00121">
    <property type="entry name" value="MATH"/>
    <property type="match status" value="1"/>
</dbReference>
<dbReference type="OrthoDB" id="682365at2759"/>
<feature type="compositionally biased region" description="Acidic residues" evidence="3">
    <location>
        <begin position="151"/>
        <end position="217"/>
    </location>
</feature>
<sequence>MQTPAHIRATKACTFVNQKCWEDNKIWKRDALERSKHLTDDCFTIRCDIFVTKGPACSAPLMVLPPPGIHENFGDLLRNKEGADVVFEVGGVTFPVHRCVLAARSTVFKAQLFGSAADGAASSTIRIDNMEANVFKALLVFIYTDSLPEMEGGDGDDEKEDEREPEEGDEEESAEGDREDGEEIEDQGESAEGDEDNETEEGSQEEDGSQVDDDNEDPEAERVMLQNLLVAADKYNLERLKLICGDRLGAYVDVNKVTTLLVLAEQYRCSELKEVCMEFFKSLENLKKVMADDGLEHVTRTCPSVLKELLAKFASTV</sequence>
<dbReference type="SUPFAM" id="SSF49599">
    <property type="entry name" value="TRAF domain-like"/>
    <property type="match status" value="1"/>
</dbReference>
<evidence type="ECO:0000256" key="2">
    <source>
        <dbReference type="ARBA" id="ARBA00010846"/>
    </source>
</evidence>
<comment type="similarity">
    <text evidence="2">Belongs to the Tdpoz family.</text>
</comment>
<dbReference type="Gene3D" id="3.30.710.10">
    <property type="entry name" value="Potassium Channel Kv1.1, Chain A"/>
    <property type="match status" value="1"/>
</dbReference>
<dbReference type="InterPro" id="IPR045005">
    <property type="entry name" value="BPM1-6"/>
</dbReference>
<evidence type="ECO:0000259" key="4">
    <source>
        <dbReference type="PROSITE" id="PS50097"/>
    </source>
</evidence>